<dbReference type="EMBL" id="JAVIZN010000002">
    <property type="protein sequence ID" value="MDR6205771.1"/>
    <property type="molecule type" value="Genomic_DNA"/>
</dbReference>
<evidence type="ECO:0000313" key="2">
    <source>
        <dbReference type="Proteomes" id="UP001245184"/>
    </source>
</evidence>
<proteinExistence type="predicted"/>
<protein>
    <submittedName>
        <fullName evidence="1">Uncharacterized protein</fullName>
    </submittedName>
</protein>
<name>A0ABD5CLN4_9BURK</name>
<organism evidence="1 2">
    <name type="scientific">Paraburkholderia graminis</name>
    <dbReference type="NCBI Taxonomy" id="60548"/>
    <lineage>
        <taxon>Bacteria</taxon>
        <taxon>Pseudomonadati</taxon>
        <taxon>Pseudomonadota</taxon>
        <taxon>Betaproteobacteria</taxon>
        <taxon>Burkholderiales</taxon>
        <taxon>Burkholderiaceae</taxon>
        <taxon>Paraburkholderia</taxon>
    </lineage>
</organism>
<dbReference type="Proteomes" id="UP001245184">
    <property type="component" value="Unassembled WGS sequence"/>
</dbReference>
<dbReference type="RefSeq" id="WP_307261053.1">
    <property type="nucleotide sequence ID" value="NZ_JAUSXE010000002.1"/>
</dbReference>
<sequence length="79" mass="8523">MGNAADSSIRIPGATAHPVVSNAITVIKAPSRYIGWDKTATDIVLNLFKRARHSAALVDCIAAVMIRVRWAAPFHRNAV</sequence>
<gene>
    <name evidence="1" type="ORF">QF025_004491</name>
</gene>
<comment type="caution">
    <text evidence="1">The sequence shown here is derived from an EMBL/GenBank/DDBJ whole genome shotgun (WGS) entry which is preliminary data.</text>
</comment>
<evidence type="ECO:0000313" key="1">
    <source>
        <dbReference type="EMBL" id="MDR6205771.1"/>
    </source>
</evidence>
<reference evidence="1 2" key="1">
    <citation type="submission" date="2023-08" db="EMBL/GenBank/DDBJ databases">
        <title>Genome sequencing of plant associated microbes to promote plant fitness in Sorghum bicolor and Oryza sativa.</title>
        <authorList>
            <person name="Coleman-Derr D."/>
        </authorList>
    </citation>
    <scope>NUCLEOTIDE SEQUENCE [LARGE SCALE GENOMIC DNA]</scope>
    <source>
        <strain evidence="1 2">SLBN-33</strain>
    </source>
</reference>
<dbReference type="AlphaFoldDB" id="A0ABD5CLN4"/>
<accession>A0ABD5CLN4</accession>